<feature type="region of interest" description="Disordered" evidence="13">
    <location>
        <begin position="762"/>
        <end position="782"/>
    </location>
</feature>
<evidence type="ECO:0000256" key="2">
    <source>
        <dbReference type="ARBA" id="ARBA00012438"/>
    </source>
</evidence>
<feature type="transmembrane region" description="Helical" evidence="14">
    <location>
        <begin position="33"/>
        <end position="52"/>
    </location>
</feature>
<keyword evidence="20" id="KW-1185">Reference proteome</keyword>
<evidence type="ECO:0000259" key="16">
    <source>
        <dbReference type="PROSITE" id="PS50110"/>
    </source>
</evidence>
<dbReference type="SMART" id="SM00086">
    <property type="entry name" value="PAC"/>
    <property type="match status" value="1"/>
</dbReference>
<dbReference type="InterPro" id="IPR013655">
    <property type="entry name" value="PAS_fold_3"/>
</dbReference>
<reference evidence="19" key="1">
    <citation type="submission" date="2020-09" db="EMBL/GenBank/DDBJ databases">
        <title>Pelagicoccus enzymogenes sp. nov. with an EPS production, isolated from marine sediment.</title>
        <authorList>
            <person name="Feng X."/>
        </authorList>
    </citation>
    <scope>NUCLEOTIDE SEQUENCE</scope>
    <source>
        <strain evidence="19">NFK12</strain>
    </source>
</reference>
<evidence type="ECO:0000256" key="1">
    <source>
        <dbReference type="ARBA" id="ARBA00000085"/>
    </source>
</evidence>
<dbReference type="InterPro" id="IPR000014">
    <property type="entry name" value="PAS"/>
</dbReference>
<evidence type="ECO:0000256" key="6">
    <source>
        <dbReference type="ARBA" id="ARBA00022777"/>
    </source>
</evidence>
<comment type="caution">
    <text evidence="19">The sequence shown here is derived from an EMBL/GenBank/DDBJ whole genome shotgun (WGS) entry which is preliminary data.</text>
</comment>
<dbReference type="SMART" id="SM00387">
    <property type="entry name" value="HATPase_c"/>
    <property type="match status" value="1"/>
</dbReference>
<dbReference type="Gene3D" id="3.30.450.20">
    <property type="entry name" value="PAS domain"/>
    <property type="match status" value="1"/>
</dbReference>
<dbReference type="CDD" id="cd16922">
    <property type="entry name" value="HATPase_EvgS-ArcB-TorS-like"/>
    <property type="match status" value="1"/>
</dbReference>
<dbReference type="InterPro" id="IPR004358">
    <property type="entry name" value="Sig_transdc_His_kin-like_C"/>
</dbReference>
<dbReference type="PRINTS" id="PR00344">
    <property type="entry name" value="BCTRLSENSOR"/>
</dbReference>
<keyword evidence="6" id="KW-0418">Kinase</keyword>
<evidence type="ECO:0000256" key="8">
    <source>
        <dbReference type="ARBA" id="ARBA00023012"/>
    </source>
</evidence>
<evidence type="ECO:0000256" key="7">
    <source>
        <dbReference type="ARBA" id="ARBA00022840"/>
    </source>
</evidence>
<protein>
    <recommendedName>
        <fullName evidence="10">Sensory/regulatory protein RpfC</fullName>
        <ecNumber evidence="2">2.7.13.3</ecNumber>
    </recommendedName>
</protein>
<gene>
    <name evidence="19" type="ORF">IEN85_19925</name>
</gene>
<dbReference type="PROSITE" id="PS50110">
    <property type="entry name" value="RESPONSE_REGULATORY"/>
    <property type="match status" value="2"/>
</dbReference>
<dbReference type="InterPro" id="IPR036097">
    <property type="entry name" value="HisK_dim/P_sf"/>
</dbReference>
<evidence type="ECO:0000259" key="15">
    <source>
        <dbReference type="PROSITE" id="PS50109"/>
    </source>
</evidence>
<evidence type="ECO:0000256" key="10">
    <source>
        <dbReference type="ARBA" id="ARBA00068150"/>
    </source>
</evidence>
<dbReference type="EC" id="2.7.13.3" evidence="2"/>
<dbReference type="CDD" id="cd00082">
    <property type="entry name" value="HisKA"/>
    <property type="match status" value="1"/>
</dbReference>
<evidence type="ECO:0000256" key="9">
    <source>
        <dbReference type="ARBA" id="ARBA00064003"/>
    </source>
</evidence>
<feature type="domain" description="Histidine kinase" evidence="15">
    <location>
        <begin position="396"/>
        <end position="615"/>
    </location>
</feature>
<comment type="subunit">
    <text evidence="9">At low DSF concentrations, interacts with RpfF.</text>
</comment>
<dbReference type="InterPro" id="IPR000700">
    <property type="entry name" value="PAS-assoc_C"/>
</dbReference>
<feature type="domain" description="PAC" evidence="18">
    <location>
        <begin position="305"/>
        <end position="357"/>
    </location>
</feature>
<dbReference type="CDD" id="cd00130">
    <property type="entry name" value="PAS"/>
    <property type="match status" value="1"/>
</dbReference>
<dbReference type="Gene3D" id="3.30.565.10">
    <property type="entry name" value="Histidine kinase-like ATPase, C-terminal domain"/>
    <property type="match status" value="1"/>
</dbReference>
<dbReference type="CDD" id="cd00156">
    <property type="entry name" value="REC"/>
    <property type="match status" value="1"/>
</dbReference>
<keyword evidence="5" id="KW-0547">Nucleotide-binding</keyword>
<dbReference type="GO" id="GO:0000155">
    <property type="term" value="F:phosphorelay sensor kinase activity"/>
    <property type="evidence" value="ECO:0007669"/>
    <property type="project" value="InterPro"/>
</dbReference>
<sequence>MPTTKALEKRIDDQAHGIFQKNHLAILKRTDRLFAKLMIAQWVGGVIAALIFTPLEWTGDASAIHINVWAAIFLGGAIASLPVYLSYSRPGETSTRHVIAVSQALFSALLIHLTGGRLETHFHVFGSLAFLSFYRDWRVIVSATLVIAVDHFVRGVWWPSSVFGILTSSPWRWVEHAAWVIFEDIFILRNCIESIREMKIQAHQQAELENAHERTERIVLERTTQLRQSEKRFSDIVNHINGIVWEADPHTFQFSFVSMQAERIAGYPINDWTESPTFWQDHLHPEDREKIVDLCRKHTENGESHDFEYRLLTKNGNYVWLQDLVTVETDDAGKPVLLRGVMFDIDDRKKGEAELRAAKEAVEEANELLVESLNESKRLEKEAQSANIAKSKFLATMSHEIRTPMNGVIGFTNLLLESSLDSEQEEFATSIQNSSNVLLNIINDILDISKIEAGKLVVENIDYDLRQAIDDVAILLSPAAEDKGVELAVKFEKDFCPAVVGDPSRIRQVITNIANNAVKFTEKGHVFIRIGTDTGDEKKIRIEIEDTGIGISQEQQKQLFTSFTQADSSTTRRYGGTGLGLAISKHLVKLMGGDIGIVSTEGEGSTFWFTIPKNAAPQEQAPIELPAKLRDLRVLVVDDHEINCKLLQDQLTDWSIESVTAANGEEALDALRKAADQGKAFDIAILDYLLPDINSNELKERIHTEETIPNPLFIALGSTAYRMQIKSMLENGFQSHLFKPLIRPHLLAQALTQALASDAKPLGKVTKTTSRKANPKPSQPLAEETAKKFKVLLAEDHPVNQKLAKRLLNKIDCDIEIANNGIEAVELATRNRYDAIFMDCQMPEMGGLEATRKIREIESEQGLPGSGEKKRIPIIAITAGAMEGDREICVQAGMDDYLTKPLKTTALKGAVDRWCLAYSGKN</sequence>
<evidence type="ECO:0000313" key="19">
    <source>
        <dbReference type="EMBL" id="MBD5781780.1"/>
    </source>
</evidence>
<evidence type="ECO:0000256" key="4">
    <source>
        <dbReference type="ARBA" id="ARBA00022679"/>
    </source>
</evidence>
<evidence type="ECO:0000256" key="11">
    <source>
        <dbReference type="PROSITE-ProRule" id="PRU00169"/>
    </source>
</evidence>
<feature type="modified residue" description="4-aspartylphosphate" evidence="11">
    <location>
        <position position="839"/>
    </location>
</feature>
<dbReference type="PROSITE" id="PS50112">
    <property type="entry name" value="PAS"/>
    <property type="match status" value="1"/>
</dbReference>
<feature type="domain" description="PAS" evidence="17">
    <location>
        <begin position="229"/>
        <end position="302"/>
    </location>
</feature>
<feature type="transmembrane region" description="Helical" evidence="14">
    <location>
        <begin position="97"/>
        <end position="115"/>
    </location>
</feature>
<dbReference type="InterPro" id="IPR003594">
    <property type="entry name" value="HATPase_dom"/>
</dbReference>
<feature type="transmembrane region" description="Helical" evidence="14">
    <location>
        <begin position="64"/>
        <end position="85"/>
    </location>
</feature>
<dbReference type="InterPro" id="IPR035965">
    <property type="entry name" value="PAS-like_dom_sf"/>
</dbReference>
<dbReference type="InterPro" id="IPR003661">
    <property type="entry name" value="HisK_dim/P_dom"/>
</dbReference>
<dbReference type="PROSITE" id="PS50113">
    <property type="entry name" value="PAC"/>
    <property type="match status" value="1"/>
</dbReference>
<dbReference type="FunFam" id="3.30.565.10:FF:000010">
    <property type="entry name" value="Sensor histidine kinase RcsC"/>
    <property type="match status" value="1"/>
</dbReference>
<keyword evidence="14" id="KW-0812">Transmembrane</keyword>
<dbReference type="Gene3D" id="3.40.50.2300">
    <property type="match status" value="2"/>
</dbReference>
<dbReference type="SUPFAM" id="SSF47384">
    <property type="entry name" value="Homodimeric domain of signal transducing histidine kinase"/>
    <property type="match status" value="1"/>
</dbReference>
<dbReference type="Pfam" id="PF00072">
    <property type="entry name" value="Response_reg"/>
    <property type="match status" value="2"/>
</dbReference>
<dbReference type="PANTHER" id="PTHR45339">
    <property type="entry name" value="HYBRID SIGNAL TRANSDUCTION HISTIDINE KINASE J"/>
    <property type="match status" value="1"/>
</dbReference>
<dbReference type="AlphaFoldDB" id="A0A927FCE2"/>
<dbReference type="CDD" id="cd17546">
    <property type="entry name" value="REC_hyHK_CKI1_RcsC-like"/>
    <property type="match status" value="1"/>
</dbReference>
<dbReference type="InterPro" id="IPR001610">
    <property type="entry name" value="PAC"/>
</dbReference>
<dbReference type="GO" id="GO:0005524">
    <property type="term" value="F:ATP binding"/>
    <property type="evidence" value="ECO:0007669"/>
    <property type="project" value="UniProtKB-KW"/>
</dbReference>
<dbReference type="InterPro" id="IPR005467">
    <property type="entry name" value="His_kinase_dom"/>
</dbReference>
<proteinExistence type="predicted"/>
<dbReference type="RefSeq" id="WP_191618861.1">
    <property type="nucleotide sequence ID" value="NZ_JACYFG010000051.1"/>
</dbReference>
<dbReference type="Pfam" id="PF02518">
    <property type="entry name" value="HATPase_c"/>
    <property type="match status" value="1"/>
</dbReference>
<dbReference type="Gene3D" id="1.10.287.130">
    <property type="match status" value="1"/>
</dbReference>
<dbReference type="EMBL" id="JACYFG010000051">
    <property type="protein sequence ID" value="MBD5781780.1"/>
    <property type="molecule type" value="Genomic_DNA"/>
</dbReference>
<keyword evidence="8" id="KW-0902">Two-component regulatory system</keyword>
<dbReference type="SMART" id="SM00388">
    <property type="entry name" value="HisKA"/>
    <property type="match status" value="1"/>
</dbReference>
<dbReference type="SMART" id="SM00448">
    <property type="entry name" value="REC"/>
    <property type="match status" value="2"/>
</dbReference>
<keyword evidence="3 11" id="KW-0597">Phosphoprotein</keyword>
<evidence type="ECO:0000256" key="12">
    <source>
        <dbReference type="SAM" id="Coils"/>
    </source>
</evidence>
<dbReference type="PROSITE" id="PS50109">
    <property type="entry name" value="HIS_KIN"/>
    <property type="match status" value="1"/>
</dbReference>
<dbReference type="InterPro" id="IPR036890">
    <property type="entry name" value="HATPase_C_sf"/>
</dbReference>
<evidence type="ECO:0000259" key="17">
    <source>
        <dbReference type="PROSITE" id="PS50112"/>
    </source>
</evidence>
<dbReference type="SMART" id="SM00091">
    <property type="entry name" value="PAS"/>
    <property type="match status" value="1"/>
</dbReference>
<dbReference type="PANTHER" id="PTHR45339:SF1">
    <property type="entry name" value="HYBRID SIGNAL TRANSDUCTION HISTIDINE KINASE J"/>
    <property type="match status" value="1"/>
</dbReference>
<keyword evidence="14" id="KW-1133">Transmembrane helix</keyword>
<keyword evidence="4" id="KW-0808">Transferase</keyword>
<accession>A0A927FCE2</accession>
<feature type="domain" description="Response regulatory" evidence="16">
    <location>
        <begin position="633"/>
        <end position="754"/>
    </location>
</feature>
<dbReference type="NCBIfam" id="TIGR00229">
    <property type="entry name" value="sensory_box"/>
    <property type="match status" value="1"/>
</dbReference>
<evidence type="ECO:0000259" key="18">
    <source>
        <dbReference type="PROSITE" id="PS50113"/>
    </source>
</evidence>
<evidence type="ECO:0000256" key="3">
    <source>
        <dbReference type="ARBA" id="ARBA00022553"/>
    </source>
</evidence>
<keyword evidence="14" id="KW-0472">Membrane</keyword>
<feature type="coiled-coil region" evidence="12">
    <location>
        <begin position="348"/>
        <end position="389"/>
    </location>
</feature>
<dbReference type="InterPro" id="IPR011006">
    <property type="entry name" value="CheY-like_superfamily"/>
</dbReference>
<name>A0A927FCE2_9BACT</name>
<feature type="modified residue" description="4-aspartylphosphate" evidence="11">
    <location>
        <position position="687"/>
    </location>
</feature>
<comment type="catalytic activity">
    <reaction evidence="1">
        <text>ATP + protein L-histidine = ADP + protein N-phospho-L-histidine.</text>
        <dbReference type="EC" id="2.7.13.3"/>
    </reaction>
</comment>
<evidence type="ECO:0000256" key="13">
    <source>
        <dbReference type="SAM" id="MobiDB-lite"/>
    </source>
</evidence>
<dbReference type="SUPFAM" id="SSF55874">
    <property type="entry name" value="ATPase domain of HSP90 chaperone/DNA topoisomerase II/histidine kinase"/>
    <property type="match status" value="1"/>
</dbReference>
<dbReference type="FunFam" id="1.10.287.130:FF:000002">
    <property type="entry name" value="Two-component osmosensing histidine kinase"/>
    <property type="match status" value="1"/>
</dbReference>
<evidence type="ECO:0000256" key="5">
    <source>
        <dbReference type="ARBA" id="ARBA00022741"/>
    </source>
</evidence>
<dbReference type="Pfam" id="PF08447">
    <property type="entry name" value="PAS_3"/>
    <property type="match status" value="1"/>
</dbReference>
<evidence type="ECO:0000256" key="14">
    <source>
        <dbReference type="SAM" id="Phobius"/>
    </source>
</evidence>
<dbReference type="Proteomes" id="UP000622317">
    <property type="component" value="Unassembled WGS sequence"/>
</dbReference>
<evidence type="ECO:0000313" key="20">
    <source>
        <dbReference type="Proteomes" id="UP000622317"/>
    </source>
</evidence>
<dbReference type="Pfam" id="PF00512">
    <property type="entry name" value="HisKA"/>
    <property type="match status" value="1"/>
</dbReference>
<dbReference type="InterPro" id="IPR001789">
    <property type="entry name" value="Sig_transdc_resp-reg_receiver"/>
</dbReference>
<dbReference type="SUPFAM" id="SSF55785">
    <property type="entry name" value="PYP-like sensor domain (PAS domain)"/>
    <property type="match status" value="1"/>
</dbReference>
<dbReference type="SUPFAM" id="SSF52172">
    <property type="entry name" value="CheY-like"/>
    <property type="match status" value="2"/>
</dbReference>
<feature type="domain" description="Response regulatory" evidence="16">
    <location>
        <begin position="790"/>
        <end position="915"/>
    </location>
</feature>
<keyword evidence="7" id="KW-0067">ATP-binding</keyword>
<keyword evidence="12" id="KW-0175">Coiled coil</keyword>
<organism evidence="19 20">
    <name type="scientific">Pelagicoccus enzymogenes</name>
    <dbReference type="NCBI Taxonomy" id="2773457"/>
    <lineage>
        <taxon>Bacteria</taxon>
        <taxon>Pseudomonadati</taxon>
        <taxon>Verrucomicrobiota</taxon>
        <taxon>Opitutia</taxon>
        <taxon>Puniceicoccales</taxon>
        <taxon>Pelagicoccaceae</taxon>
        <taxon>Pelagicoccus</taxon>
    </lineage>
</organism>